<comment type="caution">
    <text evidence="2">The sequence shown here is derived from an EMBL/GenBank/DDBJ whole genome shotgun (WGS) entry which is preliminary data.</text>
</comment>
<sequence length="232" mass="26576">MSKRPIYYDTETTGVRPDKDRIIEIAAYDPVQERTFESLINPGCPIPPEASAIHNITDEMVKDAPTPAEAFKEFAAFCSEEVVLIAHNNDAFDKPFLEHEFRRNEVTLPSCPYIDSLKFSRKYRPDLPRHSLQHLREYHGISANNAHRALDDVIILHQVFSLMIDDLAMETILELMSEKQVLRHMPFGKHRGTPLKDMPPGYVRWLHENGALDKPDNAELKEAFQSLGMLPN</sequence>
<dbReference type="InterPro" id="IPR012337">
    <property type="entry name" value="RNaseH-like_sf"/>
</dbReference>
<dbReference type="NCBIfam" id="NF004963">
    <property type="entry name" value="PRK06309.1"/>
    <property type="match status" value="1"/>
</dbReference>
<dbReference type="SUPFAM" id="SSF53098">
    <property type="entry name" value="Ribonuclease H-like"/>
    <property type="match status" value="1"/>
</dbReference>
<dbReference type="Proteomes" id="UP001194714">
    <property type="component" value="Unassembled WGS sequence"/>
</dbReference>
<evidence type="ECO:0000259" key="1">
    <source>
        <dbReference type="SMART" id="SM00479"/>
    </source>
</evidence>
<keyword evidence="3" id="KW-1185">Reference proteome</keyword>
<dbReference type="RefSeq" id="WP_194847981.1">
    <property type="nucleotide sequence ID" value="NZ_JAAEJV010000034.1"/>
</dbReference>
<organism evidence="2 3">
    <name type="scientific">Candidatus Neptunichlamydia vexilliferae</name>
    <dbReference type="NCBI Taxonomy" id="1651774"/>
    <lineage>
        <taxon>Bacteria</taxon>
        <taxon>Pseudomonadati</taxon>
        <taxon>Chlamydiota</taxon>
        <taxon>Chlamydiia</taxon>
        <taxon>Parachlamydiales</taxon>
        <taxon>Simkaniaceae</taxon>
        <taxon>Candidatus Neptunichlamydia</taxon>
    </lineage>
</organism>
<evidence type="ECO:0000313" key="2">
    <source>
        <dbReference type="EMBL" id="MBF5059676.1"/>
    </source>
</evidence>
<name>A0ABS0B1T8_9BACT</name>
<dbReference type="PANTHER" id="PTHR30231">
    <property type="entry name" value="DNA POLYMERASE III SUBUNIT EPSILON"/>
    <property type="match status" value="1"/>
</dbReference>
<reference evidence="2 3" key="1">
    <citation type="submission" date="2020-01" db="EMBL/GenBank/DDBJ databases">
        <title>Draft genome sequence of Cand. Neptunochlamydia vexilliferae K9.</title>
        <authorList>
            <person name="Schulz F."/>
            <person name="Koestlbacher S."/>
            <person name="Wascher F."/>
            <person name="Pizzetti I."/>
            <person name="Horn M."/>
        </authorList>
    </citation>
    <scope>NUCLEOTIDE SEQUENCE [LARGE SCALE GENOMIC DNA]</scope>
    <source>
        <strain evidence="2 3">K9</strain>
    </source>
</reference>
<dbReference type="InterPro" id="IPR006054">
    <property type="entry name" value="DnaQ"/>
</dbReference>
<protein>
    <recommendedName>
        <fullName evidence="1">Exonuclease domain-containing protein</fullName>
    </recommendedName>
</protein>
<dbReference type="InterPro" id="IPR013520">
    <property type="entry name" value="Ribonucl_H"/>
</dbReference>
<dbReference type="Pfam" id="PF12843">
    <property type="entry name" value="QSregVF_b"/>
    <property type="match status" value="1"/>
</dbReference>
<proteinExistence type="predicted"/>
<gene>
    <name evidence="2" type="ORF">NEPTK9_001192</name>
</gene>
<dbReference type="InterPro" id="IPR036397">
    <property type="entry name" value="RNaseH_sf"/>
</dbReference>
<accession>A0ABS0B1T8</accession>
<dbReference type="Pfam" id="PF00929">
    <property type="entry name" value="RNase_T"/>
    <property type="match status" value="1"/>
</dbReference>
<dbReference type="CDD" id="cd06127">
    <property type="entry name" value="DEDDh"/>
    <property type="match status" value="1"/>
</dbReference>
<dbReference type="EMBL" id="JAAEJV010000034">
    <property type="protein sequence ID" value="MBF5059676.1"/>
    <property type="molecule type" value="Genomic_DNA"/>
</dbReference>
<dbReference type="NCBIfam" id="TIGR00573">
    <property type="entry name" value="dnaq"/>
    <property type="match status" value="1"/>
</dbReference>
<feature type="domain" description="Exonuclease" evidence="1">
    <location>
        <begin position="4"/>
        <end position="169"/>
    </location>
</feature>
<evidence type="ECO:0000313" key="3">
    <source>
        <dbReference type="Proteomes" id="UP001194714"/>
    </source>
</evidence>
<dbReference type="SMART" id="SM00479">
    <property type="entry name" value="EXOIII"/>
    <property type="match status" value="1"/>
</dbReference>
<dbReference type="InterPro" id="IPR024530">
    <property type="entry name" value="QSregVF_b"/>
</dbReference>
<dbReference type="Gene3D" id="3.30.420.10">
    <property type="entry name" value="Ribonuclease H-like superfamily/Ribonuclease H"/>
    <property type="match status" value="1"/>
</dbReference>
<dbReference type="PANTHER" id="PTHR30231:SF41">
    <property type="entry name" value="DNA POLYMERASE III SUBUNIT EPSILON"/>
    <property type="match status" value="1"/>
</dbReference>